<evidence type="ECO:0000256" key="2">
    <source>
        <dbReference type="ARBA" id="ARBA00022448"/>
    </source>
</evidence>
<feature type="transmembrane region" description="Helical" evidence="11">
    <location>
        <begin position="135"/>
        <end position="156"/>
    </location>
</feature>
<keyword evidence="4 11" id="KW-0812">Transmembrane</keyword>
<dbReference type="GO" id="GO:0005886">
    <property type="term" value="C:plasma membrane"/>
    <property type="evidence" value="ECO:0007669"/>
    <property type="project" value="UniProtKB-SubCell"/>
</dbReference>
<dbReference type="InterPro" id="IPR011527">
    <property type="entry name" value="ABC1_TM_dom"/>
</dbReference>
<feature type="domain" description="ABC transmembrane type-1" evidence="13">
    <location>
        <begin position="280"/>
        <end position="497"/>
    </location>
</feature>
<dbReference type="PROSITE" id="PS50929">
    <property type="entry name" value="ABC_TM1F"/>
    <property type="match status" value="2"/>
</dbReference>
<feature type="region of interest" description="Disordered" evidence="10">
    <location>
        <begin position="846"/>
        <end position="872"/>
    </location>
</feature>
<evidence type="ECO:0000256" key="4">
    <source>
        <dbReference type="ARBA" id="ARBA00022692"/>
    </source>
</evidence>
<dbReference type="Pfam" id="PF00664">
    <property type="entry name" value="ABC_membrane"/>
    <property type="match status" value="1"/>
</dbReference>
<reference evidence="14 15" key="1">
    <citation type="journal article" date="2015" name="BMC Genomics">
        <title>The genome of the truffle-parasite Tolypocladium ophioglossoides and the evolution of antifungal peptaibiotics.</title>
        <authorList>
            <person name="Quandt C.A."/>
            <person name="Bushley K.E."/>
            <person name="Spatafora J.W."/>
        </authorList>
    </citation>
    <scope>NUCLEOTIDE SEQUENCE [LARGE SCALE GENOMIC DNA]</scope>
    <source>
        <strain evidence="14 15">CBS 100239</strain>
    </source>
</reference>
<name>A0A0L0N641_TOLOC</name>
<dbReference type="FunFam" id="1.20.1560.10:FF:000066">
    <property type="entry name" value="ABC multidrug transporter (Eurofung)"/>
    <property type="match status" value="1"/>
</dbReference>
<dbReference type="OrthoDB" id="6500128at2759"/>
<organism evidence="14 15">
    <name type="scientific">Tolypocladium ophioglossoides (strain CBS 100239)</name>
    <name type="common">Snaketongue truffleclub</name>
    <name type="synonym">Elaphocordyceps ophioglossoides</name>
    <dbReference type="NCBI Taxonomy" id="1163406"/>
    <lineage>
        <taxon>Eukaryota</taxon>
        <taxon>Fungi</taxon>
        <taxon>Dikarya</taxon>
        <taxon>Ascomycota</taxon>
        <taxon>Pezizomycotina</taxon>
        <taxon>Sordariomycetes</taxon>
        <taxon>Hypocreomycetidae</taxon>
        <taxon>Hypocreales</taxon>
        <taxon>Ophiocordycipitaceae</taxon>
        <taxon>Tolypocladium</taxon>
    </lineage>
</organism>
<dbReference type="Pfam" id="PF00005">
    <property type="entry name" value="ABC_tran"/>
    <property type="match status" value="2"/>
</dbReference>
<keyword evidence="2" id="KW-0813">Transport</keyword>
<feature type="transmembrane region" description="Helical" evidence="11">
    <location>
        <begin position="100"/>
        <end position="123"/>
    </location>
</feature>
<feature type="transmembrane region" description="Helical" evidence="11">
    <location>
        <begin position="385"/>
        <end position="404"/>
    </location>
</feature>
<dbReference type="PANTHER" id="PTHR24223:SF399">
    <property type="entry name" value="ABC TRANSPORTER ATNG"/>
    <property type="match status" value="1"/>
</dbReference>
<keyword evidence="6" id="KW-0067">ATP-binding</keyword>
<evidence type="ECO:0000256" key="3">
    <source>
        <dbReference type="ARBA" id="ARBA00022475"/>
    </source>
</evidence>
<dbReference type="GO" id="GO:0016887">
    <property type="term" value="F:ATP hydrolysis activity"/>
    <property type="evidence" value="ECO:0007669"/>
    <property type="project" value="InterPro"/>
</dbReference>
<keyword evidence="7 11" id="KW-1133">Transmembrane helix</keyword>
<evidence type="ECO:0000313" key="15">
    <source>
        <dbReference type="Proteomes" id="UP000036947"/>
    </source>
</evidence>
<dbReference type="GO" id="GO:0005524">
    <property type="term" value="F:ATP binding"/>
    <property type="evidence" value="ECO:0007669"/>
    <property type="project" value="UniProtKB-KW"/>
</dbReference>
<comment type="subcellular location">
    <subcellularLocation>
        <location evidence="1">Cell membrane</location>
        <topology evidence="1">Multi-pass membrane protein</topology>
    </subcellularLocation>
</comment>
<evidence type="ECO:0000256" key="10">
    <source>
        <dbReference type="SAM" id="MobiDB-lite"/>
    </source>
</evidence>
<dbReference type="CDD" id="cd03244">
    <property type="entry name" value="ABCC_MRP_domain2"/>
    <property type="match status" value="1"/>
</dbReference>
<feature type="domain" description="ABC transmembrane type-1" evidence="13">
    <location>
        <begin position="918"/>
        <end position="1196"/>
    </location>
</feature>
<dbReference type="STRING" id="1163406.A0A0L0N641"/>
<evidence type="ECO:0000256" key="1">
    <source>
        <dbReference type="ARBA" id="ARBA00004651"/>
    </source>
</evidence>
<feature type="transmembrane region" description="Helical" evidence="11">
    <location>
        <begin position="1139"/>
        <end position="1162"/>
    </location>
</feature>
<feature type="transmembrane region" description="Helical" evidence="11">
    <location>
        <begin position="1035"/>
        <end position="1052"/>
    </location>
</feature>
<dbReference type="GO" id="GO:0140359">
    <property type="term" value="F:ABC-type transporter activity"/>
    <property type="evidence" value="ECO:0007669"/>
    <property type="project" value="InterPro"/>
</dbReference>
<dbReference type="PROSITE" id="PS00211">
    <property type="entry name" value="ABC_TRANSPORTER_1"/>
    <property type="match status" value="2"/>
</dbReference>
<dbReference type="Pfam" id="PF24357">
    <property type="entry name" value="TMD0_ABC"/>
    <property type="match status" value="1"/>
</dbReference>
<feature type="transmembrane region" description="Helical" evidence="11">
    <location>
        <begin position="69"/>
        <end position="94"/>
    </location>
</feature>
<evidence type="ECO:0000256" key="8">
    <source>
        <dbReference type="ARBA" id="ARBA00023136"/>
    </source>
</evidence>
<comment type="caution">
    <text evidence="14">The sequence shown here is derived from an EMBL/GenBank/DDBJ whole genome shotgun (WGS) entry which is preliminary data.</text>
</comment>
<dbReference type="SUPFAM" id="SSF90123">
    <property type="entry name" value="ABC transporter transmembrane region"/>
    <property type="match status" value="2"/>
</dbReference>
<dbReference type="Gene3D" id="3.40.50.300">
    <property type="entry name" value="P-loop containing nucleotide triphosphate hydrolases"/>
    <property type="match status" value="2"/>
</dbReference>
<feature type="transmembrane region" description="Helical" evidence="11">
    <location>
        <begin position="911"/>
        <end position="932"/>
    </location>
</feature>
<keyword evidence="3" id="KW-1003">Cell membrane</keyword>
<keyword evidence="9" id="KW-0325">Glycoprotein</keyword>
<feature type="transmembrane region" description="Helical" evidence="11">
    <location>
        <begin position="310"/>
        <end position="332"/>
    </location>
</feature>
<feature type="transmembrane region" description="Helical" evidence="11">
    <location>
        <begin position="1058"/>
        <end position="1075"/>
    </location>
</feature>
<dbReference type="PROSITE" id="PS50893">
    <property type="entry name" value="ABC_TRANSPORTER_2"/>
    <property type="match status" value="2"/>
</dbReference>
<keyword evidence="5" id="KW-0547">Nucleotide-binding</keyword>
<evidence type="ECO:0000259" key="12">
    <source>
        <dbReference type="PROSITE" id="PS50893"/>
    </source>
</evidence>
<feature type="region of interest" description="Disordered" evidence="10">
    <location>
        <begin position="594"/>
        <end position="626"/>
    </location>
</feature>
<dbReference type="FunFam" id="3.40.50.300:FF:000838">
    <property type="entry name" value="ABC multidrug transporter (Eurofung)"/>
    <property type="match status" value="1"/>
</dbReference>
<evidence type="ECO:0000313" key="14">
    <source>
        <dbReference type="EMBL" id="KND89517.1"/>
    </source>
</evidence>
<evidence type="ECO:0000256" key="11">
    <source>
        <dbReference type="SAM" id="Phobius"/>
    </source>
</evidence>
<dbReference type="InterPro" id="IPR003439">
    <property type="entry name" value="ABC_transporter-like_ATP-bd"/>
</dbReference>
<keyword evidence="15" id="KW-1185">Reference proteome</keyword>
<protein>
    <submittedName>
        <fullName evidence="14">Canalicular multispecific organic anion transporter 2</fullName>
    </submittedName>
</protein>
<proteinExistence type="predicted"/>
<dbReference type="InterPro" id="IPR044746">
    <property type="entry name" value="ABCC_6TM_D1"/>
</dbReference>
<dbReference type="Gene3D" id="1.20.1560.10">
    <property type="entry name" value="ABC transporter type 1, transmembrane domain"/>
    <property type="match status" value="2"/>
</dbReference>
<feature type="transmembrane region" description="Helical" evidence="11">
    <location>
        <begin position="259"/>
        <end position="282"/>
    </location>
</feature>
<keyword evidence="8 11" id="KW-0472">Membrane</keyword>
<dbReference type="SUPFAM" id="SSF52540">
    <property type="entry name" value="P-loop containing nucleoside triphosphate hydrolases"/>
    <property type="match status" value="2"/>
</dbReference>
<feature type="domain" description="ABC transporter" evidence="12">
    <location>
        <begin position="1233"/>
        <end position="1464"/>
    </location>
</feature>
<dbReference type="EMBL" id="LFRF01000018">
    <property type="protein sequence ID" value="KND89517.1"/>
    <property type="molecule type" value="Genomic_DNA"/>
</dbReference>
<dbReference type="InterPro" id="IPR044726">
    <property type="entry name" value="ABCC_6TM_D2"/>
</dbReference>
<dbReference type="InterPro" id="IPR036640">
    <property type="entry name" value="ABC1_TM_sf"/>
</dbReference>
<evidence type="ECO:0000256" key="6">
    <source>
        <dbReference type="ARBA" id="ARBA00022840"/>
    </source>
</evidence>
<feature type="transmembrane region" description="Helical" evidence="11">
    <location>
        <begin position="162"/>
        <end position="179"/>
    </location>
</feature>
<dbReference type="FunFam" id="1.20.1560.10:FF:000055">
    <property type="entry name" value="ABC multidrug transporter (Eurofung)"/>
    <property type="match status" value="1"/>
</dbReference>
<dbReference type="InterPro" id="IPR050173">
    <property type="entry name" value="ABC_transporter_C-like"/>
</dbReference>
<feature type="transmembrane region" description="Helical" evidence="11">
    <location>
        <begin position="410"/>
        <end position="429"/>
    </location>
</feature>
<feature type="domain" description="ABC transporter" evidence="12">
    <location>
        <begin position="638"/>
        <end position="864"/>
    </location>
</feature>
<evidence type="ECO:0000256" key="5">
    <source>
        <dbReference type="ARBA" id="ARBA00022741"/>
    </source>
</evidence>
<evidence type="ECO:0000256" key="7">
    <source>
        <dbReference type="ARBA" id="ARBA00022989"/>
    </source>
</evidence>
<dbReference type="Proteomes" id="UP000036947">
    <property type="component" value="Unassembled WGS sequence"/>
</dbReference>
<dbReference type="InterPro" id="IPR056227">
    <property type="entry name" value="TMD0_ABC"/>
</dbReference>
<dbReference type="CDD" id="cd18579">
    <property type="entry name" value="ABC_6TM_ABCC_D1"/>
    <property type="match status" value="1"/>
</dbReference>
<dbReference type="CDD" id="cd18580">
    <property type="entry name" value="ABC_6TM_ABCC_D2"/>
    <property type="match status" value="1"/>
</dbReference>
<dbReference type="InterPro" id="IPR027417">
    <property type="entry name" value="P-loop_NTPase"/>
</dbReference>
<dbReference type="SMART" id="SM00382">
    <property type="entry name" value="AAA"/>
    <property type="match status" value="2"/>
</dbReference>
<dbReference type="InterPro" id="IPR003593">
    <property type="entry name" value="AAA+_ATPase"/>
</dbReference>
<feature type="transmembrane region" description="Helical" evidence="11">
    <location>
        <begin position="37"/>
        <end position="57"/>
    </location>
</feature>
<accession>A0A0L0N641</accession>
<dbReference type="PANTHER" id="PTHR24223">
    <property type="entry name" value="ATP-BINDING CASSETTE SUB-FAMILY C"/>
    <property type="match status" value="1"/>
</dbReference>
<evidence type="ECO:0000259" key="13">
    <source>
        <dbReference type="PROSITE" id="PS50929"/>
    </source>
</evidence>
<evidence type="ECO:0000256" key="9">
    <source>
        <dbReference type="ARBA" id="ARBA00023180"/>
    </source>
</evidence>
<sequence length="1471" mass="162803">MSFPSVPCSIAVEDAFGPAVADSCVDGFDFTLLFEEGILTILPLGIAIGWAVLRLLVLRNEAAKVRSSWLLALKMLLLATYVILQVALLALWVARGIPTTRLTVACIALTIAGYSILSAVSFLEHIRSVRPSSLLSVFLGVSILLDLARVRTLFFLPESRTVAAVFLASFCVKVLVFSLEVTEKRHLLLPGWQDESPEATSGVINRALFIWVNDVFIRGFKTLLTVNTLTPLDAEILSASRPATLIERWEKSKKSSEHALLWTFLMHYKWSILAGVLPRLAYAGFSFSQPFLVQRVLDYTAEPELNSNNIAYGLVGAYFLVCIGISLAYAVYQHKTYRLLTLFRGSLVTLIFGKTLRIDSSVIADAEAITLMSADIDRIGSSMPIIHEMYASFIEAALALWLLYRLLGVAVVAPIVWIIVCLVLGLPLAKAAGNAQTPWLEAIEDRLEATAKALGAMKAIKMTGLADIVSSKIANLRLSEIRASRRHRIFNIFVFIACKYRRKKPGLNNRANVEILDFASSALAPVWGYTAYILLAKTNNSGTLTEGVAFASLSLFELLNQPMTYAIDGFEHIQTVINSFRRIQKYLMSKEREDYRTTPMSKKLPSDSSGSTLQESHEKPLKEFPSSDMASSKFTVMVKEASASYAQEDDPVLKNLNFDVPRGQTTMIFGPVGSGKSTLIKLLLGEMPYTKGSVSTTFLRAAYCPQTPWTTWGTVQSNIIGMSSFERSWYDTVVRACALSADFEELSDGDQTSTGTRGSRLSGGQQMRVSFARALYSRNPVMILDDVLTGLDRSTERHILDAVFGPDGLLKASNSTVRLATNSANHLNFADYVIFIDEEGQIARQGTRESMSDANEDVQKLADQPPTTTSRPELEIPEDVLHELEMLEDPNPGVHRHAGDMKIYAYYAKIAGWWTISLYLFACAAFVFGVTFPSVWLQWWTNANADHPNERIGYWLGVYGALAAVTILGCTVADCVFNLIVLPKTSRKFHERLLTTTMRASTSFLTSTDAGTTVNRFSQDLELIDNDLPMSIDQTVFQFLSAIVSAVLVFIGSGYIAAAIPFCILALVLIQFYYLRTSRQLRLLDIEAKAPLFSQFLETLNGISCIRAYGWTENYMERNTKALNTSQKPYYLLWCIQRWLTLVLDLFNAGVAILLVSIATNIRNGSTGFLGVALFNIVTFSSTLQTLVTQWTQVETGLGAINRIRSYVINVKDENLPGETGSVPEDWPAHGAVSFKDVSASYESSLEPALKEISLFIEAGEKVAICGRTGSGKSSLISALLRMLDIDSGNIYVDGIDVSTIPRQEVRNRLNTLPQQPFFLHGSVRENIDPLEAASDERIMEVLRAVGMWEFFESRGGLEGDMDDDKLSHGQRQLFCLARAVIKPGRILIMDEATSSVDSETDELMQRVLRDEFKGRTVIAIAHKLHTVLDFVRVVLLDKGRAVETGNPQELLATPTSAFRTLYESLGNKAE</sequence>
<gene>
    <name evidence="14" type="ORF">TOPH_05818</name>
</gene>
<feature type="transmembrane region" description="Helical" evidence="11">
    <location>
        <begin position="952"/>
        <end position="982"/>
    </location>
</feature>
<dbReference type="InterPro" id="IPR017871">
    <property type="entry name" value="ABC_transporter-like_CS"/>
</dbReference>